<accession>A0A2U3WVW0</accession>
<feature type="compositionally biased region" description="Basic and acidic residues" evidence="8">
    <location>
        <begin position="149"/>
        <end position="165"/>
    </location>
</feature>
<evidence type="ECO:0000256" key="8">
    <source>
        <dbReference type="SAM" id="MobiDB-lite"/>
    </source>
</evidence>
<feature type="compositionally biased region" description="Basic and acidic residues" evidence="8">
    <location>
        <begin position="477"/>
        <end position="507"/>
    </location>
</feature>
<dbReference type="InterPro" id="IPR029354">
    <property type="entry name" value="Cylicin_N"/>
</dbReference>
<sequence>MGSGSTVPASSAHFCCLGPEGGLQLPGKTPAEVWMVRMFPQEHTGLWQEINIRTNDNSVSINESSRKLWNQDYFTLTFPKPLQPGRKKRSRPSQSQISVPRHDKKKLEEFQKPDYIRIRHSLKNISQRPSVYLTARRQAPFGNPYTLKARTENGESKKSKDDKKGRTLQRNSKKNKGPHETTTESKMVNDEKLKRGNKADKTPLKLSHKSELSKDSKSKLEINPESSDFKAVSMYPKKDKRDPKNSMETDNKFICAKKDSKYSKNNSDARSQTCSKNSSNMDFILYSEESGAESMKCDMWLKNYSQNNSKKPSKDTKKDAKNSSDAESVDSKDAKKDKKGPKKEKQDAKKDTESTDAESVDSKDAKKEPKKAKKDAKKSDKKKDAKKDTETTDAESADSKDVKKDSKKPKKDAKKSDNKKDTKKDAVSTDTETESELETKNWKKDEKKDKKDSKKDDKKKDAKKDVVSTDADSESEWDSKKDKKDEKKYKRNSKKDDKNKFAMKSEESTETESDWESKKDKYDSKKTKKDSKKDAKKQDAKKGIESTDSESDESSKKDSKKPETFKISDAESEESLYKLGAKKRVADESDATSTDSNEEALELKREFKMSSKKTTFKEKGKKAGTGRVPPSRERPPLPPCEPLLPSPKIKRLCRCKMPPAPLKPRYAPLKVWTLSPKLVNDFVAKWLNVISSEKRSLVAISYVISFPSKCPVS</sequence>
<dbReference type="GeneID" id="101384947"/>
<feature type="domain" description="Cylicin N-terminal" evidence="9">
    <location>
        <begin position="49"/>
        <end position="152"/>
    </location>
</feature>
<dbReference type="Proteomes" id="UP000245340">
    <property type="component" value="Unplaced"/>
</dbReference>
<dbReference type="Pfam" id="PF15241">
    <property type="entry name" value="Cylicin_N"/>
    <property type="match status" value="1"/>
</dbReference>
<evidence type="ECO:0000259" key="9">
    <source>
        <dbReference type="Pfam" id="PF15241"/>
    </source>
</evidence>
<keyword evidence="6" id="KW-0206">Cytoskeleton</keyword>
<name>A0A2U3WVW0_ODORO</name>
<keyword evidence="10" id="KW-1185">Reference proteome</keyword>
<evidence type="ECO:0000313" key="10">
    <source>
        <dbReference type="Proteomes" id="UP000245340"/>
    </source>
</evidence>
<feature type="compositionally biased region" description="Basic and acidic residues" evidence="8">
    <location>
        <begin position="437"/>
        <end position="467"/>
    </location>
</feature>
<dbReference type="InterPro" id="IPR026189">
    <property type="entry name" value="CYLC"/>
</dbReference>
<feature type="region of interest" description="Disordered" evidence="8">
    <location>
        <begin position="142"/>
        <end position="281"/>
    </location>
</feature>
<dbReference type="GO" id="GO:0030154">
    <property type="term" value="P:cell differentiation"/>
    <property type="evidence" value="ECO:0007669"/>
    <property type="project" value="UniProtKB-KW"/>
</dbReference>
<feature type="compositionally biased region" description="Basic and acidic residues" evidence="8">
    <location>
        <begin position="515"/>
        <end position="545"/>
    </location>
</feature>
<gene>
    <name evidence="11" type="primary">CYLC1</name>
</gene>
<dbReference type="RefSeq" id="XP_004413626.1">
    <property type="nucleotide sequence ID" value="XM_004413569.1"/>
</dbReference>
<feature type="compositionally biased region" description="Basic and acidic residues" evidence="8">
    <location>
        <begin position="236"/>
        <end position="262"/>
    </location>
</feature>
<dbReference type="GO" id="GO:0033150">
    <property type="term" value="C:cytoskeletal calyx"/>
    <property type="evidence" value="ECO:0007669"/>
    <property type="project" value="UniProtKB-SubCell"/>
</dbReference>
<comment type="subcellular location">
    <subcellularLocation>
        <location evidence="7">Cytoplasm</location>
        <location evidence="7">Cytoskeleton</location>
        <location evidence="7">Perinuclear theca</location>
        <location evidence="7">Calyx</location>
    </subcellularLocation>
</comment>
<feature type="compositionally biased region" description="Basic and acidic residues" evidence="8">
    <location>
        <begin position="343"/>
        <end position="353"/>
    </location>
</feature>
<feature type="compositionally biased region" description="Basic and acidic residues" evidence="8">
    <location>
        <begin position="553"/>
        <end position="569"/>
    </location>
</feature>
<feature type="compositionally biased region" description="Basic and acidic residues" evidence="8">
    <location>
        <begin position="377"/>
        <end position="390"/>
    </location>
</feature>
<keyword evidence="1" id="KW-0217">Developmental protein</keyword>
<feature type="region of interest" description="Disordered" evidence="8">
    <location>
        <begin position="79"/>
        <end position="112"/>
    </location>
</feature>
<evidence type="ECO:0000256" key="1">
    <source>
        <dbReference type="ARBA" id="ARBA00022473"/>
    </source>
</evidence>
<evidence type="ECO:0000256" key="3">
    <source>
        <dbReference type="ARBA" id="ARBA00022737"/>
    </source>
</evidence>
<protein>
    <submittedName>
        <fullName evidence="11">Cylicin-1</fullName>
    </submittedName>
</protein>
<keyword evidence="5" id="KW-0744">Spermatogenesis</keyword>
<keyword evidence="2" id="KW-0963">Cytoplasm</keyword>
<proteinExistence type="predicted"/>
<feature type="compositionally biased region" description="Basic and acidic residues" evidence="8">
    <location>
        <begin position="177"/>
        <end position="222"/>
    </location>
</feature>
<dbReference type="PANTHER" id="PTHR16742:SF1">
    <property type="entry name" value="CYLICIN-1"/>
    <property type="match status" value="1"/>
</dbReference>
<dbReference type="GO" id="GO:0007283">
    <property type="term" value="P:spermatogenesis"/>
    <property type="evidence" value="ECO:0007669"/>
    <property type="project" value="UniProtKB-KW"/>
</dbReference>
<dbReference type="CTD" id="1538"/>
<dbReference type="GO" id="GO:0005634">
    <property type="term" value="C:nucleus"/>
    <property type="evidence" value="ECO:0007669"/>
    <property type="project" value="TreeGrafter"/>
</dbReference>
<dbReference type="InParanoid" id="A0A2U3WVW0"/>
<dbReference type="STRING" id="9708.A0A2U3WVW0"/>
<evidence type="ECO:0000313" key="11">
    <source>
        <dbReference type="RefSeq" id="XP_004413626.1"/>
    </source>
</evidence>
<evidence type="ECO:0000256" key="2">
    <source>
        <dbReference type="ARBA" id="ARBA00022490"/>
    </source>
</evidence>
<dbReference type="OrthoDB" id="9838461at2759"/>
<dbReference type="GO" id="GO:0005200">
    <property type="term" value="F:structural constituent of cytoskeleton"/>
    <property type="evidence" value="ECO:0007669"/>
    <property type="project" value="InterPro"/>
</dbReference>
<feature type="compositionally biased region" description="Polar residues" evidence="8">
    <location>
        <begin position="269"/>
        <end position="281"/>
    </location>
</feature>
<dbReference type="PANTHER" id="PTHR16742">
    <property type="entry name" value="CYCLICIN"/>
    <property type="match status" value="1"/>
</dbReference>
<keyword evidence="4" id="KW-0221">Differentiation</keyword>
<dbReference type="KEGG" id="oro:101384947"/>
<reference evidence="11" key="1">
    <citation type="submission" date="2025-08" db="UniProtKB">
        <authorList>
            <consortium name="RefSeq"/>
        </authorList>
    </citation>
    <scope>IDENTIFICATION</scope>
</reference>
<evidence type="ECO:0000256" key="7">
    <source>
        <dbReference type="ARBA" id="ARBA00049644"/>
    </source>
</evidence>
<feature type="compositionally biased region" description="Basic and acidic residues" evidence="8">
    <location>
        <begin position="312"/>
        <end position="336"/>
    </location>
</feature>
<evidence type="ECO:0000256" key="6">
    <source>
        <dbReference type="ARBA" id="ARBA00023212"/>
    </source>
</evidence>
<evidence type="ECO:0000256" key="5">
    <source>
        <dbReference type="ARBA" id="ARBA00022871"/>
    </source>
</evidence>
<feature type="region of interest" description="Disordered" evidence="8">
    <location>
        <begin position="305"/>
        <end position="643"/>
    </location>
</feature>
<feature type="compositionally biased region" description="Basic and acidic residues" evidence="8">
    <location>
        <begin position="414"/>
        <end position="427"/>
    </location>
</feature>
<keyword evidence="3" id="KW-0677">Repeat</keyword>
<dbReference type="GO" id="GO:0043159">
    <property type="term" value="C:acrosomal matrix"/>
    <property type="evidence" value="ECO:0007669"/>
    <property type="project" value="TreeGrafter"/>
</dbReference>
<dbReference type="AlphaFoldDB" id="A0A2U3WVW0"/>
<organism evidence="10 11">
    <name type="scientific">Odobenus rosmarus divergens</name>
    <name type="common">Pacific walrus</name>
    <dbReference type="NCBI Taxonomy" id="9708"/>
    <lineage>
        <taxon>Eukaryota</taxon>
        <taxon>Metazoa</taxon>
        <taxon>Chordata</taxon>
        <taxon>Craniata</taxon>
        <taxon>Vertebrata</taxon>
        <taxon>Euteleostomi</taxon>
        <taxon>Mammalia</taxon>
        <taxon>Eutheria</taxon>
        <taxon>Laurasiatheria</taxon>
        <taxon>Carnivora</taxon>
        <taxon>Caniformia</taxon>
        <taxon>Pinnipedia</taxon>
        <taxon>Odobenidae</taxon>
        <taxon>Odobenus</taxon>
    </lineage>
</organism>
<evidence type="ECO:0000256" key="4">
    <source>
        <dbReference type="ARBA" id="ARBA00022782"/>
    </source>
</evidence>